<dbReference type="InterPro" id="IPR005152">
    <property type="entry name" value="Lipase_secreted"/>
</dbReference>
<dbReference type="SUPFAM" id="SSF53474">
    <property type="entry name" value="alpha/beta-Hydrolases"/>
    <property type="match status" value="1"/>
</dbReference>
<keyword evidence="4" id="KW-1185">Reference proteome</keyword>
<dbReference type="PROSITE" id="PS51257">
    <property type="entry name" value="PROKAR_LIPOPROTEIN"/>
    <property type="match status" value="1"/>
</dbReference>
<reference evidence="3 4" key="1">
    <citation type="submission" date="2016-10" db="EMBL/GenBank/DDBJ databases">
        <authorList>
            <person name="de Groot N.N."/>
        </authorList>
    </citation>
    <scope>NUCLEOTIDE SEQUENCE [LARGE SCALE GENOMIC DNA]</scope>
    <source>
        <strain evidence="3 4">CGMCC 1.9156</strain>
    </source>
</reference>
<dbReference type="AlphaFoldDB" id="A0A1I2BP96"/>
<proteinExistence type="predicted"/>
<dbReference type="InterPro" id="IPR000073">
    <property type="entry name" value="AB_hydrolase_1"/>
</dbReference>
<dbReference type="PANTHER" id="PTHR34853:SF1">
    <property type="entry name" value="LIPASE 5"/>
    <property type="match status" value="1"/>
</dbReference>
<sequence>MKLQNTFLILSLLLSLFIVSCSNNDDPITDEPQQFNYLESEKFVSTISQGMAQVSFTVLASQFDEAAGLANEVSNDASVFKLVYTSTFQGEEIGVSGLVALPDQSGNFPVISFQNGTNVEHSRAPSADPNSNLFRILESVATMGFIVVIPDYPGFGESEQVLHPYLERGNTLPSLLDMLKATREFVGQSHIKASLNDELFLMGYSQGGWSTLQLQKAIEEDGLESYQLKASSSGAGPYNLSLINSNIVALDTYPMPYFLAYLMHAYQQHEQFSNALNEIFADEYAAKIPDLFDGVTSGASINDELTTTVADLLQPTYRSGYESNDDFASIRQAFSRNSITAWETSIPTRLYHGTSDLFVPPVASEKLKTDFEELGLTDDDVRLILMPDADHQSGILPFGFASLNWFLSIRESSQN</sequence>
<feature type="signal peptide" evidence="1">
    <location>
        <begin position="1"/>
        <end position="25"/>
    </location>
</feature>
<dbReference type="EMBL" id="FONW01000001">
    <property type="protein sequence ID" value="SFE57974.1"/>
    <property type="molecule type" value="Genomic_DNA"/>
</dbReference>
<evidence type="ECO:0000313" key="4">
    <source>
        <dbReference type="Proteomes" id="UP000198964"/>
    </source>
</evidence>
<organism evidence="3 4">
    <name type="scientific">Sunxiuqinia elliptica</name>
    <dbReference type="NCBI Taxonomy" id="655355"/>
    <lineage>
        <taxon>Bacteria</taxon>
        <taxon>Pseudomonadati</taxon>
        <taxon>Bacteroidota</taxon>
        <taxon>Bacteroidia</taxon>
        <taxon>Marinilabiliales</taxon>
        <taxon>Prolixibacteraceae</taxon>
        <taxon>Sunxiuqinia</taxon>
    </lineage>
</organism>
<accession>A0A1I2BP96</accession>
<dbReference type="PANTHER" id="PTHR34853">
    <property type="match status" value="1"/>
</dbReference>
<dbReference type="GO" id="GO:0016042">
    <property type="term" value="P:lipid catabolic process"/>
    <property type="evidence" value="ECO:0007669"/>
    <property type="project" value="InterPro"/>
</dbReference>
<dbReference type="RefSeq" id="WP_093918214.1">
    <property type="nucleotide sequence ID" value="NZ_FONW01000001.1"/>
</dbReference>
<feature type="domain" description="AB hydrolase-1" evidence="2">
    <location>
        <begin position="144"/>
        <end position="393"/>
    </location>
</feature>
<keyword evidence="1" id="KW-0732">Signal</keyword>
<protein>
    <submittedName>
        <fullName evidence="3">Pimeloyl-ACP methyl ester carboxylesterase</fullName>
    </submittedName>
</protein>
<evidence type="ECO:0000259" key="2">
    <source>
        <dbReference type="Pfam" id="PF12697"/>
    </source>
</evidence>
<dbReference type="STRING" id="655355.SAMN05216283_101476"/>
<evidence type="ECO:0000256" key="1">
    <source>
        <dbReference type="SAM" id="SignalP"/>
    </source>
</evidence>
<dbReference type="Pfam" id="PF12697">
    <property type="entry name" value="Abhydrolase_6"/>
    <property type="match status" value="1"/>
</dbReference>
<name>A0A1I2BP96_9BACT</name>
<evidence type="ECO:0000313" key="3">
    <source>
        <dbReference type="EMBL" id="SFE57974.1"/>
    </source>
</evidence>
<feature type="chain" id="PRO_5011733048" evidence="1">
    <location>
        <begin position="26"/>
        <end position="415"/>
    </location>
</feature>
<dbReference type="Gene3D" id="1.10.260.160">
    <property type="match status" value="1"/>
</dbReference>
<gene>
    <name evidence="3" type="ORF">SAMN05216283_101476</name>
</gene>
<dbReference type="Gene3D" id="3.40.50.1820">
    <property type="entry name" value="alpha/beta hydrolase"/>
    <property type="match status" value="1"/>
</dbReference>
<dbReference type="PIRSF" id="PIRSF029171">
    <property type="entry name" value="Esterase_LipA"/>
    <property type="match status" value="1"/>
</dbReference>
<dbReference type="GO" id="GO:0004806">
    <property type="term" value="F:triacylglycerol lipase activity"/>
    <property type="evidence" value="ECO:0007669"/>
    <property type="project" value="InterPro"/>
</dbReference>
<dbReference type="Proteomes" id="UP000198964">
    <property type="component" value="Unassembled WGS sequence"/>
</dbReference>
<dbReference type="InterPro" id="IPR029058">
    <property type="entry name" value="AB_hydrolase_fold"/>
</dbReference>